<dbReference type="EMBL" id="NNSR01000046">
    <property type="protein sequence ID" value="PKD30536.1"/>
    <property type="molecule type" value="Genomic_DNA"/>
</dbReference>
<dbReference type="Gene3D" id="3.40.50.1110">
    <property type="entry name" value="SGNH hydrolase"/>
    <property type="match status" value="1"/>
</dbReference>
<evidence type="ECO:0008006" key="3">
    <source>
        <dbReference type="Google" id="ProtNLM"/>
    </source>
</evidence>
<proteinExistence type="predicted"/>
<organism evidence="1 2">
    <name type="scientific">Ruminococcus bromii</name>
    <dbReference type="NCBI Taxonomy" id="40518"/>
    <lineage>
        <taxon>Bacteria</taxon>
        <taxon>Bacillati</taxon>
        <taxon>Bacillota</taxon>
        <taxon>Clostridia</taxon>
        <taxon>Eubacteriales</taxon>
        <taxon>Oscillospiraceae</taxon>
        <taxon>Ruminococcus</taxon>
    </lineage>
</organism>
<evidence type="ECO:0000313" key="1">
    <source>
        <dbReference type="EMBL" id="PKD30536.1"/>
    </source>
</evidence>
<dbReference type="SUPFAM" id="SSF52266">
    <property type="entry name" value="SGNH hydrolase"/>
    <property type="match status" value="1"/>
</dbReference>
<accession>A0A2N0UU90</accession>
<sequence length="323" mass="37617">MKKIIKRIVSCVLFVAILLGLLQVSSLIFQPKSNDKAAGIHYPRANGIFSEPKDSIDTVFIGDSEVYHSFIPLYIWRDYGITSYDVSSPAQKLVYSMEFLKKTFEKQSPKIVFLETNAIFRKSYFEDEITYKAEQIFPVFRYHDRWKNLQLKDFSATVEYTANENNKGYYFTKKSKPATDKAIKKYMKYSDVSAPILSTNKKYLKEIAKFCKKHGTKLVLISTPSTKNWNYQRHNTMEAISKDLGVDYIDTNLLRDDIPIDWKKDTKDKGDHLNYKGAVKVTNYIGKYLDDTKLFKDKRNDPSYDNWNTCLDKFEKQVKKGTS</sequence>
<name>A0A2N0UU90_9FIRM</name>
<dbReference type="Proteomes" id="UP000233425">
    <property type="component" value="Unassembled WGS sequence"/>
</dbReference>
<protein>
    <recommendedName>
        <fullName evidence="3">SGNH/GDSL hydrolase family protein</fullName>
    </recommendedName>
</protein>
<gene>
    <name evidence="1" type="ORF">RBATCC27255_00982</name>
</gene>
<dbReference type="RefSeq" id="WP_101029005.1">
    <property type="nucleotide sequence ID" value="NZ_CABMMZ010000046.1"/>
</dbReference>
<dbReference type="AlphaFoldDB" id="A0A2N0UU90"/>
<comment type="caution">
    <text evidence="1">The sequence shown here is derived from an EMBL/GenBank/DDBJ whole genome shotgun (WGS) entry which is preliminary data.</text>
</comment>
<evidence type="ECO:0000313" key="2">
    <source>
        <dbReference type="Proteomes" id="UP000233425"/>
    </source>
</evidence>
<dbReference type="InterPro" id="IPR036514">
    <property type="entry name" value="SGNH_hydro_sf"/>
</dbReference>
<reference evidence="1" key="1">
    <citation type="journal article" date="2018" name="Environ. Microbiol.">
        <title>Sporulation capability and amylosome conservation among diverse human colonic and rumen isolates of the keystone starch-degrader Ruminococcus bromii.</title>
        <authorList>
            <person name="Mukhopadhya I."/>
            <person name="Morais S."/>
            <person name="Laverde-Gomez J."/>
            <person name="Sheridan P.O."/>
            <person name="Walker A.W."/>
            <person name="Kelly W."/>
            <person name="Klieve A.V."/>
            <person name="Ouwerkerk D."/>
            <person name="Duncan S.H."/>
            <person name="Louis P."/>
            <person name="Koropatkin N."/>
            <person name="Cockburn D."/>
            <person name="Kibler R."/>
            <person name="Cooper P.J."/>
            <person name="Sandoval C."/>
            <person name="Crost E."/>
            <person name="Juge N."/>
            <person name="Bayer E.A."/>
            <person name="Flint H.J."/>
        </authorList>
    </citation>
    <scope>NUCLEOTIDE SEQUENCE [LARGE SCALE GENOMIC DNA]</scope>
    <source>
        <strain evidence="1">ATCC 27255</strain>
    </source>
</reference>
<keyword evidence="2" id="KW-1185">Reference proteome</keyword>